<evidence type="ECO:0000256" key="2">
    <source>
        <dbReference type="ARBA" id="ARBA00022617"/>
    </source>
</evidence>
<keyword evidence="8" id="KW-1133">Transmembrane helix</keyword>
<keyword evidence="5" id="KW-0677">Repeat</keyword>
<feature type="transmembrane region" description="Helical" evidence="8">
    <location>
        <begin position="126"/>
        <end position="147"/>
    </location>
</feature>
<dbReference type="GO" id="GO:0046872">
    <property type="term" value="F:metal ion binding"/>
    <property type="evidence" value="ECO:0007669"/>
    <property type="project" value="UniProtKB-KW"/>
</dbReference>
<dbReference type="InterPro" id="IPR051263">
    <property type="entry name" value="C-type_cytochrome_biogenesis"/>
</dbReference>
<sequence>MKLVLRSCGVMLLLAAGIFAGGIGGGSFGGSSFAGITTPAMAITAEEILDDPTLEPRARKLSKQLRCLVCQNQSIDDSDAELARDLRREVRGQLLAGATDSEIIETLRGKYGDYLLLNPPISSGTYILWLAPLAVLIGGTGLVVAAWRTRWTGAATEQTQEQRHEAVAGGSDWTSKSGSGSGAGHIYFAGGALVLAASLGLYLMLGRADLGDQPLAQRQAEIETATKAQNQQAETLAAALARAKQQTIDEPTNVGNWLRLAQAAAMADDNQTEIRALTTAREMTGGDVTVKSMLAEALSRAAGGQITVPARTLIASVLDSSPDEPRALYLAGLAAYQDEDYARAVSIWQNLQSVSAIDAPWMTLLDQNIADAAAAGDIDIPKRQLRPGPDQADIAAANEMTEKERRVMIEGMVSGLAEKLAENPDDVGGWRRLGRAYEVLGRPKDAVSALISAADAVPQDIDQQVTALQMIVTSGLGRQYITPASRLIERATLLAPDRLDLLFLRGYFAKLEGKLDKARELWQRLLGQLPADSPFSDDLKAAIAAL</sequence>
<dbReference type="Pfam" id="PF03918">
    <property type="entry name" value="CcmH"/>
    <property type="match status" value="1"/>
</dbReference>
<dbReference type="SUPFAM" id="SSF48452">
    <property type="entry name" value="TPR-like"/>
    <property type="match status" value="1"/>
</dbReference>
<dbReference type="GO" id="GO:0017004">
    <property type="term" value="P:cytochrome complex assembly"/>
    <property type="evidence" value="ECO:0007669"/>
    <property type="project" value="UniProtKB-KW"/>
</dbReference>
<dbReference type="InterPro" id="IPR056413">
    <property type="entry name" value="TPR_CcmH_CycH"/>
</dbReference>
<feature type="domain" description="Cytochrome c-type biogenesis protein H TPR" evidence="11">
    <location>
        <begin position="220"/>
        <end position="354"/>
    </location>
</feature>
<proteinExistence type="inferred from homology"/>
<comment type="function">
    <text evidence="8">Possible subunit of a heme lyase.</text>
</comment>
<evidence type="ECO:0000256" key="4">
    <source>
        <dbReference type="ARBA" id="ARBA00022729"/>
    </source>
</evidence>
<dbReference type="AlphaFoldDB" id="E0XPH6"/>
<protein>
    <recommendedName>
        <fullName evidence="8">Cytochrome c-type biogenesis protein</fullName>
    </recommendedName>
</protein>
<dbReference type="InterPro" id="IPR038297">
    <property type="entry name" value="CcmH/CycL/NrfF/Ccl2_sf"/>
</dbReference>
<feature type="domain" description="Cytochrome c-type biogenesis protein H TPR" evidence="11">
    <location>
        <begin position="409"/>
        <end position="534"/>
    </location>
</feature>
<feature type="domain" description="CcmH/CycL/Ccl2/NrfF N-terminal" evidence="10">
    <location>
        <begin position="36"/>
        <end position="164"/>
    </location>
</feature>
<organism evidence="12">
    <name type="scientific">uncultured bacterium HF0070_11A08</name>
    <dbReference type="NCBI Taxonomy" id="710812"/>
    <lineage>
        <taxon>Bacteria</taxon>
        <taxon>environmental samples</taxon>
    </lineage>
</organism>
<dbReference type="InterPro" id="IPR005616">
    <property type="entry name" value="CcmH/CycL/Ccl2/NrfF_N"/>
</dbReference>
<keyword evidence="7 8" id="KW-0408">Iron</keyword>
<feature type="region of interest" description="Disordered" evidence="9">
    <location>
        <begin position="155"/>
        <end position="174"/>
    </location>
</feature>
<evidence type="ECO:0000256" key="9">
    <source>
        <dbReference type="SAM" id="MobiDB-lite"/>
    </source>
</evidence>
<keyword evidence="2 8" id="KW-0349">Heme</keyword>
<dbReference type="EMBL" id="GU474834">
    <property type="protein sequence ID" value="ADI16317.1"/>
    <property type="molecule type" value="Genomic_DNA"/>
</dbReference>
<dbReference type="PANTHER" id="PTHR47870">
    <property type="entry name" value="CYTOCHROME C-TYPE BIOGENESIS PROTEIN CCMH"/>
    <property type="match status" value="1"/>
</dbReference>
<keyword evidence="8" id="KW-0812">Transmembrane</keyword>
<evidence type="ECO:0000256" key="6">
    <source>
        <dbReference type="ARBA" id="ARBA00022748"/>
    </source>
</evidence>
<evidence type="ECO:0000259" key="11">
    <source>
        <dbReference type="Pfam" id="PF23914"/>
    </source>
</evidence>
<feature type="transmembrane region" description="Helical" evidence="8">
    <location>
        <begin position="186"/>
        <end position="205"/>
    </location>
</feature>
<keyword evidence="4 8" id="KW-0732">Signal</keyword>
<keyword evidence="6" id="KW-0201">Cytochrome c-type biogenesis</keyword>
<name>E0XPH6_9BACT</name>
<dbReference type="Pfam" id="PF23914">
    <property type="entry name" value="TPR_CcmH_CycH"/>
    <property type="match status" value="2"/>
</dbReference>
<evidence type="ECO:0000313" key="12">
    <source>
        <dbReference type="EMBL" id="ADI16317.1"/>
    </source>
</evidence>
<dbReference type="CDD" id="cd16378">
    <property type="entry name" value="CcmH_N"/>
    <property type="match status" value="1"/>
</dbReference>
<dbReference type="Gene3D" id="1.10.8.640">
    <property type="entry name" value="Cytochrome C biogenesis protein"/>
    <property type="match status" value="1"/>
</dbReference>
<evidence type="ECO:0000256" key="3">
    <source>
        <dbReference type="ARBA" id="ARBA00022723"/>
    </source>
</evidence>
<evidence type="ECO:0000256" key="5">
    <source>
        <dbReference type="ARBA" id="ARBA00022737"/>
    </source>
</evidence>
<keyword evidence="8" id="KW-0472">Membrane</keyword>
<dbReference type="InterPro" id="IPR011990">
    <property type="entry name" value="TPR-like_helical_dom_sf"/>
</dbReference>
<evidence type="ECO:0000259" key="10">
    <source>
        <dbReference type="Pfam" id="PF03918"/>
    </source>
</evidence>
<evidence type="ECO:0000256" key="8">
    <source>
        <dbReference type="RuleBase" id="RU364112"/>
    </source>
</evidence>
<evidence type="ECO:0000256" key="7">
    <source>
        <dbReference type="ARBA" id="ARBA00023004"/>
    </source>
</evidence>
<dbReference type="Gene3D" id="1.25.40.10">
    <property type="entry name" value="Tetratricopeptide repeat domain"/>
    <property type="match status" value="2"/>
</dbReference>
<dbReference type="InterPro" id="IPR019734">
    <property type="entry name" value="TPR_rpt"/>
</dbReference>
<accession>E0XPH6</accession>
<reference evidence="12" key="1">
    <citation type="journal article" date="2011" name="Environ. Microbiol.">
        <title>Time-series analyses of Monterey Bay coastal microbial picoplankton using a 'genome proxy' microarray.</title>
        <authorList>
            <person name="Rich V.I."/>
            <person name="Pham V.D."/>
            <person name="Eppley J."/>
            <person name="Shi Y."/>
            <person name="DeLong E.F."/>
        </authorList>
    </citation>
    <scope>NUCLEOTIDE SEQUENCE</scope>
</reference>
<dbReference type="SMART" id="SM00028">
    <property type="entry name" value="TPR"/>
    <property type="match status" value="3"/>
</dbReference>
<dbReference type="PANTHER" id="PTHR47870:SF1">
    <property type="entry name" value="CYTOCHROME C-TYPE BIOGENESIS PROTEIN CCMH"/>
    <property type="match status" value="1"/>
</dbReference>
<comment type="similarity">
    <text evidence="1 8">Belongs to the CcmH/CycL/Ccl2/NrfF family.</text>
</comment>
<keyword evidence="3 8" id="KW-0479">Metal-binding</keyword>
<evidence type="ECO:0000256" key="1">
    <source>
        <dbReference type="ARBA" id="ARBA00010342"/>
    </source>
</evidence>